<dbReference type="AlphaFoldDB" id="A0A0A6VRK0"/>
<feature type="transmembrane region" description="Helical" evidence="1">
    <location>
        <begin position="28"/>
        <end position="48"/>
    </location>
</feature>
<evidence type="ECO:0000256" key="1">
    <source>
        <dbReference type="SAM" id="Phobius"/>
    </source>
</evidence>
<dbReference type="RefSeq" id="WP_017834534.1">
    <property type="nucleotide sequence ID" value="NZ_JSUH01000006.1"/>
</dbReference>
<protein>
    <submittedName>
        <fullName evidence="2">Uncharacterized protein</fullName>
    </submittedName>
</protein>
<keyword evidence="1" id="KW-0812">Transmembrane</keyword>
<sequence length="128" mass="13664">MTSLLAPLLLAATAVIQALGRYEYHQNGITVVGQMLFPIFFAVLALFLARRGERGAFGTAHLGLLVLGGILFVLTLVGWNGTVPQLYPSVGIYYAAFALLAVQAALRIAGTPRRRREDAPSEGPSPRG</sequence>
<comment type="caution">
    <text evidence="2">The sequence shown here is derived from an EMBL/GenBank/DDBJ whole genome shotgun (WGS) entry which is preliminary data.</text>
</comment>
<dbReference type="Proteomes" id="UP000030466">
    <property type="component" value="Unassembled WGS sequence"/>
</dbReference>
<evidence type="ECO:0000313" key="3">
    <source>
        <dbReference type="Proteomes" id="UP000030466"/>
    </source>
</evidence>
<proteinExistence type="predicted"/>
<reference evidence="2 3" key="1">
    <citation type="journal article" date="2003" name="Int. J. Syst. Evol. Microbiol.">
        <title>Kocuria polaris sp. nov., an orange-pigmented psychrophilic bacterium isolated from an Antarctic cyanobacterial mat sample.</title>
        <authorList>
            <person name="Reddy G.S."/>
            <person name="Prakash J.S."/>
            <person name="Prabahar V."/>
            <person name="Matsumoto G.I."/>
            <person name="Stackebrandt E."/>
            <person name="Shivaji S."/>
        </authorList>
    </citation>
    <scope>NUCLEOTIDE SEQUENCE [LARGE SCALE GENOMIC DNA]</scope>
    <source>
        <strain evidence="2 3">CMS 76or</strain>
    </source>
</reference>
<name>A0A0A6VRK0_KOCRO</name>
<dbReference type="EMBL" id="JSUH01000006">
    <property type="protein sequence ID" value="KHD97630.1"/>
    <property type="molecule type" value="Genomic_DNA"/>
</dbReference>
<organism evidence="2 3">
    <name type="scientific">Kocuria rosea subsp. polaris</name>
    <dbReference type="NCBI Taxonomy" id="136273"/>
    <lineage>
        <taxon>Bacteria</taxon>
        <taxon>Bacillati</taxon>
        <taxon>Actinomycetota</taxon>
        <taxon>Actinomycetes</taxon>
        <taxon>Micrococcales</taxon>
        <taxon>Micrococcaceae</taxon>
        <taxon>Kocuria</taxon>
    </lineage>
</organism>
<evidence type="ECO:0000313" key="2">
    <source>
        <dbReference type="EMBL" id="KHD97630.1"/>
    </source>
</evidence>
<gene>
    <name evidence="2" type="ORF">GY22_07880</name>
</gene>
<keyword evidence="1" id="KW-1133">Transmembrane helix</keyword>
<accession>A0A0A6VRK0</accession>
<keyword evidence="3" id="KW-1185">Reference proteome</keyword>
<keyword evidence="1" id="KW-0472">Membrane</keyword>
<dbReference type="OrthoDB" id="4879032at2"/>
<feature type="transmembrane region" description="Helical" evidence="1">
    <location>
        <begin position="91"/>
        <end position="109"/>
    </location>
</feature>
<feature type="transmembrane region" description="Helical" evidence="1">
    <location>
        <begin position="60"/>
        <end position="79"/>
    </location>
</feature>